<feature type="compositionally biased region" description="Basic residues" evidence="1">
    <location>
        <begin position="240"/>
        <end position="249"/>
    </location>
</feature>
<sequence length="261" mass="29906">MPYPETQDVFEKDNFYSVGSKIVPSYYESNKRAKIMVSILTSVSILNKVTKLNKCLLKVSLVGSSQESPQLLANDNAIFNVLINNYASQEYNFLVKLEIINNNLYVYAKDINFIDTQLSSKQKMFDNSNSSEAVNTIRSKYLFTHQNLIEDLKKSSKAKATSSTSNYKKPKYFSKFVEVSNSANNDNFFQGKTVDIDIFDQNDKSKDIFKKKRHQKGTLNNNKTIDINEFNQNSENEKTQKRKRVRKSTAHNSSKGGKHNN</sequence>
<accession>A0A9N9AH47</accession>
<proteinExistence type="predicted"/>
<gene>
    <name evidence="2" type="ORF">DERYTH_LOCUS4299</name>
</gene>
<dbReference type="OrthoDB" id="2438599at2759"/>
<name>A0A9N9AH47_9GLOM</name>
<feature type="region of interest" description="Disordered" evidence="1">
    <location>
        <begin position="215"/>
        <end position="261"/>
    </location>
</feature>
<keyword evidence="3" id="KW-1185">Reference proteome</keyword>
<dbReference type="AlphaFoldDB" id="A0A9N9AH47"/>
<feature type="compositionally biased region" description="Polar residues" evidence="1">
    <location>
        <begin position="217"/>
        <end position="234"/>
    </location>
</feature>
<evidence type="ECO:0000256" key="1">
    <source>
        <dbReference type="SAM" id="MobiDB-lite"/>
    </source>
</evidence>
<dbReference type="Proteomes" id="UP000789405">
    <property type="component" value="Unassembled WGS sequence"/>
</dbReference>
<comment type="caution">
    <text evidence="2">The sequence shown here is derived from an EMBL/GenBank/DDBJ whole genome shotgun (WGS) entry which is preliminary data.</text>
</comment>
<evidence type="ECO:0000313" key="2">
    <source>
        <dbReference type="EMBL" id="CAG8530066.1"/>
    </source>
</evidence>
<evidence type="ECO:0000313" key="3">
    <source>
        <dbReference type="Proteomes" id="UP000789405"/>
    </source>
</evidence>
<dbReference type="EMBL" id="CAJVPY010001631">
    <property type="protein sequence ID" value="CAG8530066.1"/>
    <property type="molecule type" value="Genomic_DNA"/>
</dbReference>
<protein>
    <submittedName>
        <fullName evidence="2">6410_t:CDS:1</fullName>
    </submittedName>
</protein>
<reference evidence="2" key="1">
    <citation type="submission" date="2021-06" db="EMBL/GenBank/DDBJ databases">
        <authorList>
            <person name="Kallberg Y."/>
            <person name="Tangrot J."/>
            <person name="Rosling A."/>
        </authorList>
    </citation>
    <scope>NUCLEOTIDE SEQUENCE</scope>
    <source>
        <strain evidence="2">MA453B</strain>
    </source>
</reference>
<organism evidence="2 3">
    <name type="scientific">Dentiscutata erythropus</name>
    <dbReference type="NCBI Taxonomy" id="1348616"/>
    <lineage>
        <taxon>Eukaryota</taxon>
        <taxon>Fungi</taxon>
        <taxon>Fungi incertae sedis</taxon>
        <taxon>Mucoromycota</taxon>
        <taxon>Glomeromycotina</taxon>
        <taxon>Glomeromycetes</taxon>
        <taxon>Diversisporales</taxon>
        <taxon>Gigasporaceae</taxon>
        <taxon>Dentiscutata</taxon>
    </lineage>
</organism>